<protein>
    <submittedName>
        <fullName evidence="2">Uncharacterized protein</fullName>
    </submittedName>
</protein>
<reference evidence="2" key="3">
    <citation type="submission" date="2021-03" db="EMBL/GenBank/DDBJ databases">
        <title>Clinical and molecular characterization of Acinetobacter seifertii in Taiwan.</title>
        <authorList>
            <person name="Li L.-H."/>
            <person name="Yang Y.-S."/>
            <person name="Sun J.-R."/>
            <person name="Huang T.-W."/>
            <person name="Huang W.-C."/>
            <person name="Wang Y.-C."/>
            <person name="Kuo T.-H."/>
            <person name="Kuo S.-C."/>
            <person name="Chen T.-L."/>
        </authorList>
    </citation>
    <scope>NUCLEOTIDE SEQUENCE</scope>
    <source>
        <strain evidence="3">AS39</strain>
        <strain evidence="2">AS42</strain>
    </source>
</reference>
<evidence type="ECO:0000313" key="2">
    <source>
        <dbReference type="EMBL" id="QOD72165.1"/>
    </source>
</evidence>
<evidence type="ECO:0000313" key="3">
    <source>
        <dbReference type="Proteomes" id="UP000516666"/>
    </source>
</evidence>
<accession>A0A1Y3F678</accession>
<evidence type="ECO:0000313" key="1">
    <source>
        <dbReference type="EMBL" id="QNX71415.1"/>
    </source>
</evidence>
<dbReference type="AlphaFoldDB" id="A0A1Y3F678"/>
<reference evidence="4" key="2">
    <citation type="submission" date="2020-10" db="EMBL/GenBank/DDBJ databases">
        <title>Clinical and molecular characterization of Acinetobacter seifertii in Taiwan.</title>
        <authorList>
            <person name="Li L.-H."/>
            <person name="Yang Y.-S."/>
            <person name="Sun J.-R."/>
            <person name="Huang T.-W."/>
            <person name="Huang W.-C."/>
            <person name="Wang Y.-C."/>
            <person name="Kuo T.-H."/>
            <person name="Kuo S.-C."/>
            <person name="Chen T.-L."/>
        </authorList>
    </citation>
    <scope>NUCLEOTIDE SEQUENCE [LARGE SCALE GENOMIC DNA]</scope>
    <source>
        <strain evidence="1">AS39</strain>
        <strain evidence="4">AS42</strain>
    </source>
</reference>
<organism evidence="2 4">
    <name type="scientific">Acinetobacter seifertii</name>
    <dbReference type="NCBI Taxonomy" id="1530123"/>
    <lineage>
        <taxon>Bacteria</taxon>
        <taxon>Pseudomonadati</taxon>
        <taxon>Pseudomonadota</taxon>
        <taxon>Gammaproteobacteria</taxon>
        <taxon>Moraxellales</taxon>
        <taxon>Moraxellaceae</taxon>
        <taxon>Acinetobacter</taxon>
        <taxon>Acinetobacter calcoaceticus/baumannii complex</taxon>
    </lineage>
</organism>
<reference evidence="3 4" key="1">
    <citation type="submission" date="2020-09" db="EMBL/GenBank/DDBJ databases">
        <authorList>
            <person name="Chen F.-J."/>
            <person name="Lee Y.-T."/>
        </authorList>
    </citation>
    <scope>NUCLEOTIDE SEQUENCE [LARGE SCALE GENOMIC DNA]</scope>
    <source>
        <strain evidence="1 3">AS39</strain>
        <strain evidence="2 4">AS42</strain>
    </source>
</reference>
<evidence type="ECO:0000313" key="4">
    <source>
        <dbReference type="Proteomes" id="UP000516672"/>
    </source>
</evidence>
<dbReference type="RefSeq" id="WP_077169559.1">
    <property type="nucleotide sequence ID" value="NZ_APCT01000039.1"/>
</dbReference>
<dbReference type="EMBL" id="CP061828">
    <property type="protein sequence ID" value="QOD72165.1"/>
    <property type="molecule type" value="Genomic_DNA"/>
</dbReference>
<dbReference type="Proteomes" id="UP000516666">
    <property type="component" value="Chromosome"/>
</dbReference>
<name>A0A1Y3F678_9GAMM</name>
<gene>
    <name evidence="1" type="ORF">IC776_13225</name>
    <name evidence="2" type="ORF">IC779_13850</name>
</gene>
<dbReference type="EMBL" id="CP061646">
    <property type="protein sequence ID" value="QNX71415.1"/>
    <property type="molecule type" value="Genomic_DNA"/>
</dbReference>
<dbReference type="Proteomes" id="UP000516672">
    <property type="component" value="Chromosome"/>
</dbReference>
<sequence>MKTILFPVFVIAFVLVIQVLDQSYQKKIGAPKTAKHPEFMQ</sequence>
<proteinExistence type="predicted"/>